<dbReference type="InterPro" id="IPR008948">
    <property type="entry name" value="L-Aspartase-like"/>
</dbReference>
<evidence type="ECO:0000313" key="5">
    <source>
        <dbReference type="Proteomes" id="UP001226867"/>
    </source>
</evidence>
<dbReference type="Proteomes" id="UP001226867">
    <property type="component" value="Unassembled WGS sequence"/>
</dbReference>
<dbReference type="PANTHER" id="PTHR43172:SF2">
    <property type="entry name" value="ADENYLOSUCCINATE LYASE C-TERMINAL DOMAIN-CONTAINING PROTEIN"/>
    <property type="match status" value="1"/>
</dbReference>
<evidence type="ECO:0000313" key="4">
    <source>
        <dbReference type="EMBL" id="MDP9901390.1"/>
    </source>
</evidence>
<dbReference type="EC" id="5.5.1.2" evidence="2"/>
<dbReference type="GO" id="GO:0047472">
    <property type="term" value="F:3-carboxy-cis,cis-muconate cycloisomerase activity"/>
    <property type="evidence" value="ECO:0007669"/>
    <property type="project" value="UniProtKB-EC"/>
</dbReference>
<dbReference type="Gene3D" id="1.20.200.10">
    <property type="entry name" value="Fumarase/aspartase (Central domain)"/>
    <property type="match status" value="1"/>
</dbReference>
<dbReference type="InterPro" id="IPR000362">
    <property type="entry name" value="Fumarate_lyase_fam"/>
</dbReference>
<feature type="domain" description="Fumarate lyase N-terminal" evidence="3">
    <location>
        <begin position="10"/>
        <end position="292"/>
    </location>
</feature>
<dbReference type="InterPro" id="IPR020557">
    <property type="entry name" value="Fumarate_lyase_CS"/>
</dbReference>
<dbReference type="EMBL" id="JAUSRO010000012">
    <property type="protein sequence ID" value="MDP9901390.1"/>
    <property type="molecule type" value="Genomic_DNA"/>
</dbReference>
<dbReference type="NCBIfam" id="TIGR02426">
    <property type="entry name" value="protocat_pcaB"/>
    <property type="match status" value="1"/>
</dbReference>
<reference evidence="4 5" key="1">
    <citation type="submission" date="2023-07" db="EMBL/GenBank/DDBJ databases">
        <title>Sorghum-associated microbial communities from plants grown in Nebraska, USA.</title>
        <authorList>
            <person name="Schachtman D."/>
        </authorList>
    </citation>
    <scope>NUCLEOTIDE SEQUENCE [LARGE SCALE GENOMIC DNA]</scope>
    <source>
        <strain evidence="4 5">DS1607</strain>
    </source>
</reference>
<dbReference type="RefSeq" id="WP_307691164.1">
    <property type="nucleotide sequence ID" value="NZ_JAUSRO010000012.1"/>
</dbReference>
<dbReference type="PANTHER" id="PTHR43172">
    <property type="entry name" value="ADENYLOSUCCINATE LYASE"/>
    <property type="match status" value="1"/>
</dbReference>
<keyword evidence="5" id="KW-1185">Reference proteome</keyword>
<comment type="similarity">
    <text evidence="1">Belongs to the class-II fumarase/aspartase family.</text>
</comment>
<proteinExistence type="inferred from homology"/>
<dbReference type="InterPro" id="IPR012789">
    <property type="entry name" value="Protocat_PcaB-like"/>
</dbReference>
<organism evidence="4 5">
    <name type="scientific">Variovorax ginsengisoli</name>
    <dbReference type="NCBI Taxonomy" id="363844"/>
    <lineage>
        <taxon>Bacteria</taxon>
        <taxon>Pseudomonadati</taxon>
        <taxon>Pseudomonadota</taxon>
        <taxon>Betaproteobacteria</taxon>
        <taxon>Burkholderiales</taxon>
        <taxon>Comamonadaceae</taxon>
        <taxon>Variovorax</taxon>
    </lineage>
</organism>
<keyword evidence="4" id="KW-0413">Isomerase</keyword>
<sequence length="412" mass="43680">MSIFDGFLSTPQVLDAFSDSQFVAAMLRFESELASAQATVGLIPASAAQSIAGSCKVELFDVAKIVRDSGRAGSVAIPLVKSLKESVAMFNAEALPFVHLGGTSQDVIDTAMALVTREALALIEADLDRAIDALLQQASRHAATPILARTLMQPASVTSFGFKCAGWLAPLVRSRARLREASRRALNVQLGGAIGTLAQMKGQGPAVRARMAQALGLGDPGATWHTQRDEWVALGCELGLLTGSLGKIALDISLMGQYEVGEVAEPSEPGRGGSSAMPHKRNPVASMVALAAAHRAPQRVATLLAAMPQQHERALGAWQAELAEWPQLMMSAHGSLHALAGVLPGLQVDAVRMRANIDHLRAELPRDAADEWFDPALAVQAGETTLRELDALRQQWQALRVAAPARKINPDA</sequence>
<gene>
    <name evidence="4" type="ORF">J2W36_003657</name>
</gene>
<dbReference type="PROSITE" id="PS00163">
    <property type="entry name" value="FUMARATE_LYASES"/>
    <property type="match status" value="1"/>
</dbReference>
<dbReference type="SUPFAM" id="SSF48557">
    <property type="entry name" value="L-aspartase-like"/>
    <property type="match status" value="1"/>
</dbReference>
<dbReference type="Pfam" id="PF00206">
    <property type="entry name" value="Lyase_1"/>
    <property type="match status" value="1"/>
</dbReference>
<evidence type="ECO:0000259" key="3">
    <source>
        <dbReference type="Pfam" id="PF00206"/>
    </source>
</evidence>
<name>A0ABT9SAK4_9BURK</name>
<dbReference type="InterPro" id="IPR022761">
    <property type="entry name" value="Fumarate_lyase_N"/>
</dbReference>
<evidence type="ECO:0000256" key="1">
    <source>
        <dbReference type="ARBA" id="ARBA00034772"/>
    </source>
</evidence>
<accession>A0ABT9SAK4</accession>
<dbReference type="PRINTS" id="PR00149">
    <property type="entry name" value="FUMRATELYASE"/>
</dbReference>
<evidence type="ECO:0000256" key="2">
    <source>
        <dbReference type="NCBIfam" id="TIGR02426"/>
    </source>
</evidence>
<dbReference type="CDD" id="cd01597">
    <property type="entry name" value="pCLME"/>
    <property type="match status" value="1"/>
</dbReference>
<protein>
    <recommendedName>
        <fullName evidence="2">3-carboxy-cis,cis-muconate cycloisomerase</fullName>
        <ecNumber evidence="2">5.5.1.2</ecNumber>
    </recommendedName>
</protein>
<comment type="caution">
    <text evidence="4">The sequence shown here is derived from an EMBL/GenBank/DDBJ whole genome shotgun (WGS) entry which is preliminary data.</text>
</comment>